<feature type="transmembrane region" description="Helical" evidence="1">
    <location>
        <begin position="12"/>
        <end position="31"/>
    </location>
</feature>
<feature type="transmembrane region" description="Helical" evidence="1">
    <location>
        <begin position="37"/>
        <end position="57"/>
    </location>
</feature>
<dbReference type="InterPro" id="IPR025241">
    <property type="entry name" value="DUF4190"/>
</dbReference>
<dbReference type="RefSeq" id="WP_205380955.1">
    <property type="nucleotide sequence ID" value="NZ_JAFFZS010000001.1"/>
</dbReference>
<keyword evidence="1" id="KW-0472">Membrane</keyword>
<accession>A0ABS2VI06</accession>
<feature type="domain" description="DUF4190" evidence="2">
    <location>
        <begin position="27"/>
        <end position="87"/>
    </location>
</feature>
<name>A0ABS2VI06_STRAS</name>
<keyword evidence="1" id="KW-0812">Transmembrane</keyword>
<dbReference type="Proteomes" id="UP000788262">
    <property type="component" value="Unassembled WGS sequence"/>
</dbReference>
<evidence type="ECO:0000313" key="4">
    <source>
        <dbReference type="Proteomes" id="UP000788262"/>
    </source>
</evidence>
<evidence type="ECO:0000256" key="1">
    <source>
        <dbReference type="SAM" id="Phobius"/>
    </source>
</evidence>
<feature type="transmembrane region" description="Helical" evidence="1">
    <location>
        <begin position="69"/>
        <end position="102"/>
    </location>
</feature>
<proteinExistence type="predicted"/>
<sequence>MGGRNRAAKVSAFFALGCVGALGNFVTGIAWLNPGVFVLMAMLCALVAVAAGHVGRFRGRRLGGEGRGLALAGLLVGWLTLLVCVLAGLALAGLAAGLAVLVDHA</sequence>
<reference evidence="3 4" key="1">
    <citation type="submission" date="2021-02" db="EMBL/GenBank/DDBJ databases">
        <title>Whole genome sequencing of Streptomyces actuosus VRA1.</title>
        <authorList>
            <person name="Sen G."/>
            <person name="Sen A."/>
        </authorList>
    </citation>
    <scope>NUCLEOTIDE SEQUENCE [LARGE SCALE GENOMIC DNA]</scope>
    <source>
        <strain evidence="3 4">VRA1</strain>
    </source>
</reference>
<keyword evidence="1" id="KW-1133">Transmembrane helix</keyword>
<evidence type="ECO:0000259" key="2">
    <source>
        <dbReference type="Pfam" id="PF13828"/>
    </source>
</evidence>
<evidence type="ECO:0000313" key="3">
    <source>
        <dbReference type="EMBL" id="MBN0042727.1"/>
    </source>
</evidence>
<dbReference type="Pfam" id="PF13828">
    <property type="entry name" value="DUF4190"/>
    <property type="match status" value="1"/>
</dbReference>
<organism evidence="3 4">
    <name type="scientific">Streptomyces actuosus</name>
    <dbReference type="NCBI Taxonomy" id="1885"/>
    <lineage>
        <taxon>Bacteria</taxon>
        <taxon>Bacillati</taxon>
        <taxon>Actinomycetota</taxon>
        <taxon>Actinomycetes</taxon>
        <taxon>Kitasatosporales</taxon>
        <taxon>Streptomycetaceae</taxon>
        <taxon>Streptomyces</taxon>
    </lineage>
</organism>
<keyword evidence="4" id="KW-1185">Reference proteome</keyword>
<gene>
    <name evidence="3" type="ORF">JS756_01095</name>
</gene>
<dbReference type="EMBL" id="JAFFZS010000001">
    <property type="protein sequence ID" value="MBN0042727.1"/>
    <property type="molecule type" value="Genomic_DNA"/>
</dbReference>
<protein>
    <submittedName>
        <fullName evidence="3">DUF4190 domain-containing protein</fullName>
    </submittedName>
</protein>
<comment type="caution">
    <text evidence="3">The sequence shown here is derived from an EMBL/GenBank/DDBJ whole genome shotgun (WGS) entry which is preliminary data.</text>
</comment>